<dbReference type="HOGENOM" id="CLU_365866_0_0_4"/>
<dbReference type="Pfam" id="PF03577">
    <property type="entry name" value="Peptidase_C69"/>
    <property type="match status" value="1"/>
</dbReference>
<feature type="region of interest" description="Disordered" evidence="1">
    <location>
        <begin position="168"/>
        <end position="238"/>
    </location>
</feature>
<keyword evidence="3" id="KW-1185">Reference proteome</keyword>
<gene>
    <name evidence="2" type="ORF">HMPREF9440_01553</name>
</gene>
<dbReference type="PANTHER" id="PTHR12994:SF17">
    <property type="entry name" value="LD30995P"/>
    <property type="match status" value="1"/>
</dbReference>
<sequence length="762" mass="82066">GPRLPAAARALMRAFGGTLLCAGLLLTTLTALNTAQANSTLIAGARASGSGNVMVAQSVDIPGRAVSSRFLLPSQQHQSQETVSYVDGVKVPQVPHTNGLFVTLTRALQPDGRTLVRESFLNDKGVLVAQNVLPAAKRLKLSAEELATPVNGLFTDPEHAREVNAQLDIPAEPAGSETSLRYVLPSPSDYAELDRRQRTESRRTTLVKREAEDKASKAAKAAKSDAKNDEKTGQGALKAAEDKVGQAVADAVDAAATALHLKSAPEPGAAPVPDALDALAQEPTGIVNGLGRMMAERGNSARLAVTQAVELVERFGWRGPVIEYTVADAREAWILAVFPGRTAVARRVADDEVVFTAQTSSLGDADLTDPHSTIVTDFTRKRAEALLESAREDLKSSVAPAGEAPAWPQRTVFRLEDHVDPPTDDARRKSHMREAAARKIVAPETLGQFPSDWRDFWTAPGWRGKEPLSVEKVKQVLRAHGSAHDADGICNPSTARSDVWELNRNPLLVRVTSSEHRPGESLFVPAHPLAAPLRHLSTDAPAIRFDTDSRDVRTIRQIHAVLLSLLRQDGGGVVNFEKISRDFEAKAFRDVQAAEANALFLSDRVSSEKARQRLWSTDARIQALADAVTAQHIAEIAPERVTVLADRLRPGRSTVKVVVFGSDTFDATSIVRKSLRLRLPDTDGEGYAEPNLSQATALVRRDFDGDGRTDAVVTFTVDKLLASTVPDTYLTLFVTGTAGKKSFVGFDTAIVNAAPESVLPQQ</sequence>
<feature type="compositionally biased region" description="Basic and acidic residues" evidence="1">
    <location>
        <begin position="192"/>
        <end position="232"/>
    </location>
</feature>
<dbReference type="GO" id="GO:0070004">
    <property type="term" value="F:cysteine-type exopeptidase activity"/>
    <property type="evidence" value="ECO:0007669"/>
    <property type="project" value="InterPro"/>
</dbReference>
<dbReference type="AlphaFoldDB" id="H3KFN4"/>
<dbReference type="PANTHER" id="PTHR12994">
    <property type="entry name" value="SECERNIN"/>
    <property type="match status" value="1"/>
</dbReference>
<name>H3KFN4_9BURK</name>
<proteinExistence type="predicted"/>
<organism evidence="2 3">
    <name type="scientific">Sutterella parvirubra YIT 11816</name>
    <dbReference type="NCBI Taxonomy" id="762967"/>
    <lineage>
        <taxon>Bacteria</taxon>
        <taxon>Pseudomonadati</taxon>
        <taxon>Pseudomonadota</taxon>
        <taxon>Betaproteobacteria</taxon>
        <taxon>Burkholderiales</taxon>
        <taxon>Sutterellaceae</taxon>
        <taxon>Sutterella</taxon>
    </lineage>
</organism>
<reference evidence="2 3" key="1">
    <citation type="submission" date="2011-11" db="EMBL/GenBank/DDBJ databases">
        <authorList>
            <person name="Weinstock G."/>
            <person name="Sodergren E."/>
            <person name="Clifton S."/>
            <person name="Fulton L."/>
            <person name="Fulton B."/>
            <person name="Courtney L."/>
            <person name="Fronick C."/>
            <person name="Harrison M."/>
            <person name="Strong C."/>
            <person name="Farmer C."/>
            <person name="Delahaunty K."/>
            <person name="Markovic C."/>
            <person name="Hall O."/>
            <person name="Minx P."/>
            <person name="Tomlinson C."/>
            <person name="Mitreva M."/>
            <person name="Hou S."/>
            <person name="Chen J."/>
            <person name="Wollam A."/>
            <person name="Pepin K.H."/>
            <person name="Johnson M."/>
            <person name="Bhonagiri V."/>
            <person name="Zhang X."/>
            <person name="Suruliraj S."/>
            <person name="Warren W."/>
            <person name="Chinwalla A."/>
            <person name="Mardis E.R."/>
            <person name="Wilson R.K."/>
        </authorList>
    </citation>
    <scope>NUCLEOTIDE SEQUENCE [LARGE SCALE GENOMIC DNA]</scope>
    <source>
        <strain evidence="2 3">YIT 11816</strain>
    </source>
</reference>
<dbReference type="Proteomes" id="UP000004956">
    <property type="component" value="Unassembled WGS sequence"/>
</dbReference>
<dbReference type="EMBL" id="AFBQ01000230">
    <property type="protein sequence ID" value="EHY31073.1"/>
    <property type="molecule type" value="Genomic_DNA"/>
</dbReference>
<dbReference type="PATRIC" id="fig|762967.3.peg.1222"/>
<protein>
    <submittedName>
        <fullName evidence="2">Uncharacterized protein</fullName>
    </submittedName>
</protein>
<accession>H3KFN4</accession>
<dbReference type="STRING" id="762967.HMPREF9440_01553"/>
<dbReference type="InterPro" id="IPR005322">
    <property type="entry name" value="Peptidase_C69"/>
</dbReference>
<comment type="caution">
    <text evidence="2">The sequence shown here is derived from an EMBL/GenBank/DDBJ whole genome shotgun (WGS) entry which is preliminary data.</text>
</comment>
<feature type="non-terminal residue" evidence="2">
    <location>
        <position position="1"/>
    </location>
</feature>
<dbReference type="RefSeq" id="WP_008542572.1">
    <property type="nucleotide sequence ID" value="NZ_JH604982.1"/>
</dbReference>
<evidence type="ECO:0000313" key="3">
    <source>
        <dbReference type="Proteomes" id="UP000004956"/>
    </source>
</evidence>
<evidence type="ECO:0000313" key="2">
    <source>
        <dbReference type="EMBL" id="EHY31073.1"/>
    </source>
</evidence>
<dbReference type="GO" id="GO:0016805">
    <property type="term" value="F:dipeptidase activity"/>
    <property type="evidence" value="ECO:0007669"/>
    <property type="project" value="InterPro"/>
</dbReference>
<evidence type="ECO:0000256" key="1">
    <source>
        <dbReference type="SAM" id="MobiDB-lite"/>
    </source>
</evidence>
<dbReference type="GO" id="GO:0006508">
    <property type="term" value="P:proteolysis"/>
    <property type="evidence" value="ECO:0007669"/>
    <property type="project" value="InterPro"/>
</dbReference>